<evidence type="ECO:0000256" key="2">
    <source>
        <dbReference type="ARBA" id="ARBA00022692"/>
    </source>
</evidence>
<name>A0A4S2H5N6_9PROT</name>
<dbReference type="Gene3D" id="1.20.1250.20">
    <property type="entry name" value="MFS general substrate transporter like domains"/>
    <property type="match status" value="1"/>
</dbReference>
<dbReference type="PANTHER" id="PTHR23508:SF10">
    <property type="entry name" value="CARBOXYLIC ACID TRANSPORTER PROTEIN HOMOLOG"/>
    <property type="match status" value="1"/>
</dbReference>
<dbReference type="RefSeq" id="WP_135945953.1">
    <property type="nucleotide sequence ID" value="NZ_SRXV01000044.1"/>
</dbReference>
<dbReference type="PROSITE" id="PS50850">
    <property type="entry name" value="MFS"/>
    <property type="match status" value="1"/>
</dbReference>
<evidence type="ECO:0000259" key="6">
    <source>
        <dbReference type="PROSITE" id="PS50850"/>
    </source>
</evidence>
<keyword evidence="2 5" id="KW-0812">Transmembrane</keyword>
<evidence type="ECO:0000313" key="8">
    <source>
        <dbReference type="Proteomes" id="UP000305451"/>
    </source>
</evidence>
<keyword evidence="8" id="KW-1185">Reference proteome</keyword>
<dbReference type="GO" id="GO:0005886">
    <property type="term" value="C:plasma membrane"/>
    <property type="evidence" value="ECO:0007669"/>
    <property type="project" value="TreeGrafter"/>
</dbReference>
<dbReference type="AlphaFoldDB" id="A0A4S2H5N6"/>
<dbReference type="InterPro" id="IPR036259">
    <property type="entry name" value="MFS_trans_sf"/>
</dbReference>
<dbReference type="Pfam" id="PF07690">
    <property type="entry name" value="MFS_1"/>
    <property type="match status" value="1"/>
</dbReference>
<dbReference type="InterPro" id="IPR011701">
    <property type="entry name" value="MFS"/>
</dbReference>
<proteinExistence type="predicted"/>
<keyword evidence="3 5" id="KW-1133">Transmembrane helix</keyword>
<evidence type="ECO:0000313" key="7">
    <source>
        <dbReference type="EMBL" id="TGY91024.1"/>
    </source>
</evidence>
<evidence type="ECO:0000256" key="3">
    <source>
        <dbReference type="ARBA" id="ARBA00022989"/>
    </source>
</evidence>
<comment type="caution">
    <text evidence="7">The sequence shown here is derived from an EMBL/GenBank/DDBJ whole genome shotgun (WGS) entry which is preliminary data.</text>
</comment>
<keyword evidence="4 5" id="KW-0472">Membrane</keyword>
<feature type="transmembrane region" description="Helical" evidence="5">
    <location>
        <begin position="12"/>
        <end position="32"/>
    </location>
</feature>
<feature type="transmembrane region" description="Helical" evidence="5">
    <location>
        <begin position="44"/>
        <end position="63"/>
    </location>
</feature>
<sequence>PGIAEEWNITRGALGVVLSMELIGMAVGSVLLGRTADLSGRRPTIQLCLIVMVAGMFLVPFANGLTELSAYRLMTGLGIGGMLASIHAMAAEYSNARWRTLAVTV</sequence>
<evidence type="ECO:0000256" key="4">
    <source>
        <dbReference type="ARBA" id="ARBA00023136"/>
    </source>
</evidence>
<feature type="non-terminal residue" evidence="7">
    <location>
        <position position="1"/>
    </location>
</feature>
<comment type="subcellular location">
    <subcellularLocation>
        <location evidence="1">Membrane</location>
        <topology evidence="1">Multi-pass membrane protein</topology>
    </subcellularLocation>
</comment>
<feature type="domain" description="Major facilitator superfamily (MFS) profile" evidence="6">
    <location>
        <begin position="1"/>
        <end position="105"/>
    </location>
</feature>
<feature type="non-terminal residue" evidence="7">
    <location>
        <position position="105"/>
    </location>
</feature>
<dbReference type="SUPFAM" id="SSF103473">
    <property type="entry name" value="MFS general substrate transporter"/>
    <property type="match status" value="1"/>
</dbReference>
<dbReference type="PANTHER" id="PTHR23508">
    <property type="entry name" value="CARBOXYLIC ACID TRANSPORTER PROTEIN HOMOLOG"/>
    <property type="match status" value="1"/>
</dbReference>
<dbReference type="Proteomes" id="UP000305451">
    <property type="component" value="Unassembled WGS sequence"/>
</dbReference>
<dbReference type="GO" id="GO:0046943">
    <property type="term" value="F:carboxylic acid transmembrane transporter activity"/>
    <property type="evidence" value="ECO:0007669"/>
    <property type="project" value="TreeGrafter"/>
</dbReference>
<evidence type="ECO:0000256" key="5">
    <source>
        <dbReference type="SAM" id="Phobius"/>
    </source>
</evidence>
<organism evidence="7 8">
    <name type="scientific">Marinicauda pacifica</name>
    <dbReference type="NCBI Taxonomy" id="1133559"/>
    <lineage>
        <taxon>Bacteria</taxon>
        <taxon>Pseudomonadati</taxon>
        <taxon>Pseudomonadota</taxon>
        <taxon>Alphaproteobacteria</taxon>
        <taxon>Maricaulales</taxon>
        <taxon>Maricaulaceae</taxon>
        <taxon>Marinicauda</taxon>
    </lineage>
</organism>
<reference evidence="7 8" key="1">
    <citation type="journal article" date="2013" name="Int. J. Syst. Evol. Microbiol.">
        <title>Marinicauda pacifica gen. nov., sp. nov., a prosthecate alphaproteobacterium of the family Hyphomonadaceae isolated from deep seawater.</title>
        <authorList>
            <person name="Zhang X.Y."/>
            <person name="Li G.W."/>
            <person name="Wang C.S."/>
            <person name="Zhang Y.J."/>
            <person name="Xu X.W."/>
            <person name="Li H."/>
            <person name="Liu A."/>
            <person name="Liu C."/>
            <person name="Xie B.B."/>
            <person name="Qin Q.L."/>
            <person name="Xu Z."/>
            <person name="Chen X.L."/>
            <person name="Zhou B.C."/>
            <person name="Zhang Y.Z."/>
        </authorList>
    </citation>
    <scope>NUCLEOTIDE SEQUENCE [LARGE SCALE GENOMIC DNA]</scope>
    <source>
        <strain evidence="7 8">P-1 km-3</strain>
    </source>
</reference>
<accession>A0A4S2H5N6</accession>
<protein>
    <submittedName>
        <fullName evidence="7">MFS transporter</fullName>
    </submittedName>
</protein>
<gene>
    <name evidence="7" type="ORF">E5162_14320</name>
</gene>
<dbReference type="EMBL" id="SRXV01000044">
    <property type="protein sequence ID" value="TGY91024.1"/>
    <property type="molecule type" value="Genomic_DNA"/>
</dbReference>
<evidence type="ECO:0000256" key="1">
    <source>
        <dbReference type="ARBA" id="ARBA00004141"/>
    </source>
</evidence>
<feature type="transmembrane region" description="Helical" evidence="5">
    <location>
        <begin position="69"/>
        <end position="90"/>
    </location>
</feature>
<dbReference type="InterPro" id="IPR020846">
    <property type="entry name" value="MFS_dom"/>
</dbReference>